<name>A0A855X6A1_9BACT</name>
<keyword evidence="1" id="KW-1133">Transmembrane helix</keyword>
<dbReference type="EMBL" id="PQAP01000009">
    <property type="protein sequence ID" value="PWB75426.1"/>
    <property type="molecule type" value="Genomic_DNA"/>
</dbReference>
<evidence type="ECO:0000313" key="2">
    <source>
        <dbReference type="EMBL" id="PWB75426.1"/>
    </source>
</evidence>
<protein>
    <submittedName>
        <fullName evidence="2">Uncharacterized protein</fullName>
    </submittedName>
</protein>
<sequence>MTHPLLLSSALVGIVFSAIVIGGGLVFLLIRTLKAKEVDRRVIFLFIFVATALPILFPFTFSEEPTAIVKRVFDKIESLPAGSHVMLSFDFDPAMAPEVQPMANAITRHCLVKGDKVVFICAWATGQALLTQTLDNIVRKEFPDKKEGIDYVNLGYKAGNEGMMNVIVTNLRKMYPTDVNSIPLDSIPALEGVTSCRDMKLLVSMGGGYPGPKEWVLFVGDPGNVPVAAGAAAVSAPQLYPYYPKQLLGILGGVKGAAEYEYELAKRYPQFDKVDKPALKMMGPQTMAHIVVMVFIILANIAYFKGRKAGQK</sequence>
<gene>
    <name evidence="2" type="ORF">C3F09_02200</name>
</gene>
<reference evidence="2 3" key="1">
    <citation type="journal article" date="2018" name="ISME J.">
        <title>A methanotrophic archaeon couples anaerobic oxidation of methane to Fe(III) reduction.</title>
        <authorList>
            <person name="Cai C."/>
            <person name="Leu A.O."/>
            <person name="Xie G.J."/>
            <person name="Guo J."/>
            <person name="Feng Y."/>
            <person name="Zhao J.X."/>
            <person name="Tyson G.W."/>
            <person name="Yuan Z."/>
            <person name="Hu S."/>
        </authorList>
    </citation>
    <scope>NUCLEOTIDE SEQUENCE [LARGE SCALE GENOMIC DNA]</scope>
    <source>
        <strain evidence="2">FeB_12</strain>
    </source>
</reference>
<feature type="transmembrane region" description="Helical" evidence="1">
    <location>
        <begin position="6"/>
        <end position="30"/>
    </location>
</feature>
<feature type="transmembrane region" description="Helical" evidence="1">
    <location>
        <begin position="42"/>
        <end position="61"/>
    </location>
</feature>
<feature type="transmembrane region" description="Helical" evidence="1">
    <location>
        <begin position="286"/>
        <end position="304"/>
    </location>
</feature>
<keyword evidence="1" id="KW-0472">Membrane</keyword>
<organism evidence="2 3">
    <name type="scientific">candidate division GN15 bacterium</name>
    <dbReference type="NCBI Taxonomy" id="2072418"/>
    <lineage>
        <taxon>Bacteria</taxon>
        <taxon>candidate division GN15</taxon>
    </lineage>
</organism>
<proteinExistence type="predicted"/>
<dbReference type="AlphaFoldDB" id="A0A855X6A1"/>
<evidence type="ECO:0000256" key="1">
    <source>
        <dbReference type="SAM" id="Phobius"/>
    </source>
</evidence>
<evidence type="ECO:0000313" key="3">
    <source>
        <dbReference type="Proteomes" id="UP000250918"/>
    </source>
</evidence>
<accession>A0A855X6A1</accession>
<comment type="caution">
    <text evidence="2">The sequence shown here is derived from an EMBL/GenBank/DDBJ whole genome shotgun (WGS) entry which is preliminary data.</text>
</comment>
<keyword evidence="1" id="KW-0812">Transmembrane</keyword>
<dbReference type="Proteomes" id="UP000250918">
    <property type="component" value="Unassembled WGS sequence"/>
</dbReference>